<keyword evidence="3" id="KW-1185">Reference proteome</keyword>
<keyword evidence="1" id="KW-1133">Transmembrane helix</keyword>
<dbReference type="EMBL" id="ML992508">
    <property type="protein sequence ID" value="KAF2222346.1"/>
    <property type="molecule type" value="Genomic_DNA"/>
</dbReference>
<organism evidence="2 3">
    <name type="scientific">Elsinoe ampelina</name>
    <dbReference type="NCBI Taxonomy" id="302913"/>
    <lineage>
        <taxon>Eukaryota</taxon>
        <taxon>Fungi</taxon>
        <taxon>Dikarya</taxon>
        <taxon>Ascomycota</taxon>
        <taxon>Pezizomycotina</taxon>
        <taxon>Dothideomycetes</taxon>
        <taxon>Dothideomycetidae</taxon>
        <taxon>Myriangiales</taxon>
        <taxon>Elsinoaceae</taxon>
        <taxon>Elsinoe</taxon>
    </lineage>
</organism>
<evidence type="ECO:0000313" key="3">
    <source>
        <dbReference type="Proteomes" id="UP000799538"/>
    </source>
</evidence>
<name>A0A6A6G9A8_9PEZI</name>
<accession>A0A6A6G9A8</accession>
<keyword evidence="1" id="KW-0472">Membrane</keyword>
<gene>
    <name evidence="2" type="ORF">BDZ85DRAFT_263479</name>
</gene>
<keyword evidence="1" id="KW-0812">Transmembrane</keyword>
<protein>
    <submittedName>
        <fullName evidence="2">Uncharacterized protein</fullName>
    </submittedName>
</protein>
<sequence>MPSRDVPPSESPGKPWIHVDTEDGRRAAACLEKHPSLRAHACTFGIHLSLQLSVDVIQIASCSNQDFTSCAMPPDCHYDTLLRHNSRPVQSARKAHGLERVEQRQRLLARIMAETQSLGELETVNTDRTITLSAKAVVQDADSSAGPGAQRRRKSTSPVPSVWCAVVCTVAILLFAPPLFHLSALPFSLGWCRIDGFRSHRFGSQSLRVVAAASWVGMVCSLRGLGGTKHTQPSCSLFRPSRAVHSSVTSVTSRHVLIPAHEKEK</sequence>
<feature type="transmembrane region" description="Helical" evidence="1">
    <location>
        <begin position="161"/>
        <end position="180"/>
    </location>
</feature>
<evidence type="ECO:0000313" key="2">
    <source>
        <dbReference type="EMBL" id="KAF2222346.1"/>
    </source>
</evidence>
<evidence type="ECO:0000256" key="1">
    <source>
        <dbReference type="SAM" id="Phobius"/>
    </source>
</evidence>
<dbReference type="AlphaFoldDB" id="A0A6A6G9A8"/>
<proteinExistence type="predicted"/>
<dbReference type="Proteomes" id="UP000799538">
    <property type="component" value="Unassembled WGS sequence"/>
</dbReference>
<reference evidence="3" key="1">
    <citation type="journal article" date="2020" name="Stud. Mycol.">
        <title>101 Dothideomycetes genomes: A test case for predicting lifestyles and emergence of pathogens.</title>
        <authorList>
            <person name="Haridas S."/>
            <person name="Albert R."/>
            <person name="Binder M."/>
            <person name="Bloem J."/>
            <person name="LaButti K."/>
            <person name="Salamov A."/>
            <person name="Andreopoulos B."/>
            <person name="Baker S."/>
            <person name="Barry K."/>
            <person name="Bills G."/>
            <person name="Bluhm B."/>
            <person name="Cannon C."/>
            <person name="Castanera R."/>
            <person name="Culley D."/>
            <person name="Daum C."/>
            <person name="Ezra D."/>
            <person name="Gonzalez J."/>
            <person name="Henrissat B."/>
            <person name="Kuo A."/>
            <person name="Liang C."/>
            <person name="Lipzen A."/>
            <person name="Lutzoni F."/>
            <person name="Magnuson J."/>
            <person name="Mondo S."/>
            <person name="Nolan M."/>
            <person name="Ohm R."/>
            <person name="Pangilinan J."/>
            <person name="Park H.-J."/>
            <person name="Ramirez L."/>
            <person name="Alfaro M."/>
            <person name="Sun H."/>
            <person name="Tritt A."/>
            <person name="Yoshinaga Y."/>
            <person name="Zwiers L.-H."/>
            <person name="Turgeon B."/>
            <person name="Goodwin S."/>
            <person name="Spatafora J."/>
            <person name="Crous P."/>
            <person name="Grigoriev I."/>
        </authorList>
    </citation>
    <scope>NUCLEOTIDE SEQUENCE [LARGE SCALE GENOMIC DNA]</scope>
    <source>
        <strain evidence="3">CECT 20119</strain>
    </source>
</reference>